<protein>
    <recommendedName>
        <fullName evidence="4">Terminase small subunit</fullName>
    </recommendedName>
</protein>
<organism evidence="3">
    <name type="scientific">uncultured Caudovirales phage</name>
    <dbReference type="NCBI Taxonomy" id="2100421"/>
    <lineage>
        <taxon>Viruses</taxon>
        <taxon>Duplodnaviria</taxon>
        <taxon>Heunggongvirae</taxon>
        <taxon>Uroviricota</taxon>
        <taxon>Caudoviricetes</taxon>
        <taxon>Peduoviridae</taxon>
        <taxon>Maltschvirus</taxon>
        <taxon>Maltschvirus maltsch</taxon>
    </lineage>
</organism>
<dbReference type="EMBL" id="LR797464">
    <property type="protein sequence ID" value="CAB4218342.1"/>
    <property type="molecule type" value="Genomic_DNA"/>
</dbReference>
<name>A0A6J5SS38_9CAUD</name>
<evidence type="ECO:0008006" key="4">
    <source>
        <dbReference type="Google" id="ProtNLM"/>
    </source>
</evidence>
<reference evidence="3" key="1">
    <citation type="submission" date="2020-05" db="EMBL/GenBank/DDBJ databases">
        <authorList>
            <person name="Chiriac C."/>
            <person name="Salcher M."/>
            <person name="Ghai R."/>
            <person name="Kavagutti S V."/>
        </authorList>
    </citation>
    <scope>NUCLEOTIDE SEQUENCE</scope>
</reference>
<accession>A0A6J5SS38</accession>
<proteinExistence type="predicted"/>
<gene>
    <name evidence="1" type="ORF">UFOVP1150_6</name>
    <name evidence="2" type="ORF">UFOVP1329_25</name>
    <name evidence="3" type="ORF">UFOVP1595_11</name>
</gene>
<evidence type="ECO:0000313" key="1">
    <source>
        <dbReference type="EMBL" id="CAB4186553.1"/>
    </source>
</evidence>
<dbReference type="EMBL" id="LR797282">
    <property type="protein sequence ID" value="CAB4199159.1"/>
    <property type="molecule type" value="Genomic_DNA"/>
</dbReference>
<evidence type="ECO:0000313" key="3">
    <source>
        <dbReference type="EMBL" id="CAB4218342.1"/>
    </source>
</evidence>
<sequence length="155" mass="16986">MLSGPHQKFCDGIVSGMTQRDAYHAAYPKCGLVACESKASRLVRMGKITAEINRQRALAETLAGSSVLTLKEKREFLARVVRTPIGNIDHTSDLAQGHKEEVNGGEEMPTIWKTKIRTIDKIAAIKIDNDLAEQGAEAGVNKAITIHIKRFTKST</sequence>
<dbReference type="EMBL" id="LR797098">
    <property type="protein sequence ID" value="CAB4186553.1"/>
    <property type="molecule type" value="Genomic_DNA"/>
</dbReference>
<evidence type="ECO:0000313" key="2">
    <source>
        <dbReference type="EMBL" id="CAB4199159.1"/>
    </source>
</evidence>